<evidence type="ECO:0000256" key="1">
    <source>
        <dbReference type="ARBA" id="ARBA00004706"/>
    </source>
</evidence>
<organism evidence="6">
    <name type="scientific">viral metagenome</name>
    <dbReference type="NCBI Taxonomy" id="1070528"/>
    <lineage>
        <taxon>unclassified sequences</taxon>
        <taxon>metagenomes</taxon>
        <taxon>organismal metagenomes</taxon>
    </lineage>
</organism>
<dbReference type="GO" id="GO:0004018">
    <property type="term" value="F:N6-(1,2-dicarboxyethyl)AMP AMP-lyase (fumarate-forming) activity"/>
    <property type="evidence" value="ECO:0007669"/>
    <property type="project" value="InterPro"/>
</dbReference>
<dbReference type="Gene3D" id="1.20.200.10">
    <property type="entry name" value="Fumarase/aspartase (Central domain)"/>
    <property type="match status" value="1"/>
</dbReference>
<evidence type="ECO:0000256" key="2">
    <source>
        <dbReference type="ARBA" id="ARBA00004734"/>
    </source>
</evidence>
<evidence type="ECO:0000259" key="4">
    <source>
        <dbReference type="Pfam" id="PF00206"/>
    </source>
</evidence>
<dbReference type="SUPFAM" id="SSF48557">
    <property type="entry name" value="L-aspartase-like"/>
    <property type="match status" value="1"/>
</dbReference>
<dbReference type="InterPro" id="IPR008948">
    <property type="entry name" value="L-Aspartase-like"/>
</dbReference>
<dbReference type="EMBL" id="MN738753">
    <property type="protein sequence ID" value="QHS83356.1"/>
    <property type="molecule type" value="Genomic_DNA"/>
</dbReference>
<dbReference type="NCBIfam" id="NF006764">
    <property type="entry name" value="PRK09285.1"/>
    <property type="match status" value="1"/>
</dbReference>
<dbReference type="PANTHER" id="PTHR43411:SF1">
    <property type="entry name" value="ADENYLOSUCCINATE LYASE"/>
    <property type="match status" value="1"/>
</dbReference>
<keyword evidence="3" id="KW-0658">Purine biosynthesis</keyword>
<dbReference type="AlphaFoldDB" id="A0A6C0AUY0"/>
<dbReference type="PANTHER" id="PTHR43411">
    <property type="entry name" value="ADENYLOSUCCINATE LYASE"/>
    <property type="match status" value="1"/>
</dbReference>
<dbReference type="Pfam" id="PF00206">
    <property type="entry name" value="Lyase_1"/>
    <property type="match status" value="1"/>
</dbReference>
<dbReference type="Gene3D" id="1.10.275.10">
    <property type="entry name" value="Fumarase/aspartase (N-terminal domain)"/>
    <property type="match status" value="1"/>
</dbReference>
<dbReference type="Pfam" id="PF08328">
    <property type="entry name" value="ASL_C"/>
    <property type="match status" value="1"/>
</dbReference>
<dbReference type="GO" id="GO:0006188">
    <property type="term" value="P:IMP biosynthetic process"/>
    <property type="evidence" value="ECO:0007669"/>
    <property type="project" value="InterPro"/>
</dbReference>
<dbReference type="Gene3D" id="1.10.40.30">
    <property type="entry name" value="Fumarase/aspartase (C-terminal domain)"/>
    <property type="match status" value="1"/>
</dbReference>
<feature type="domain" description="Adenylosuccinate lyase PurB C-terminal" evidence="5">
    <location>
        <begin position="342"/>
        <end position="454"/>
    </location>
</feature>
<dbReference type="PRINTS" id="PR00149">
    <property type="entry name" value="FUMRATELYASE"/>
</dbReference>
<evidence type="ECO:0008006" key="7">
    <source>
        <dbReference type="Google" id="ProtNLM"/>
    </source>
</evidence>
<sequence>MNNISPIDGRYQKITMQLSSHFSEFGFFNYRLYVELLYFVSLIDVLPELEELKKLELKSKAKNGDIKSQTKNGEIKSKILKIAIDFDEHDYVKIKEKEEFLKHDIKALEYFIRDKFVEIGLEKYTSFIHFGITSQDINTSANILSLKNALFETIIPEIYKIMNSIDEFVSNVNDDIMLGFTHGQPAVPTTMRKELTVFYYRLQEQVNILENMKFSTKFGGAVGNFNAHYAAYPEIDWITFANTFIHKLGLKREQFTTQISNYDHLCNIFNEIKTINNIINDLNIDCWLYISKDYLKLKKEDNEIGSSTMPQKVNPINFENSEGNICIANALIEGITRKLSVSRLQRDLTDSTILRNIGSVLSYCFISYSSTLKGLEKIDLNMDVIKRELSNNLSVLSEGIQTILRKFNITDAYEKLHKLTRKGKLTNEKLKDFIETMPVKVQQELKKISVENYVGNTTGTN</sequence>
<dbReference type="InterPro" id="IPR020557">
    <property type="entry name" value="Fumarate_lyase_CS"/>
</dbReference>
<dbReference type="InterPro" id="IPR000362">
    <property type="entry name" value="Fumarate_lyase_fam"/>
</dbReference>
<feature type="domain" description="Fumarate lyase N-terminal" evidence="4">
    <location>
        <begin position="9"/>
        <end position="323"/>
    </location>
</feature>
<dbReference type="PROSITE" id="PS00163">
    <property type="entry name" value="FUMARATE_LYASES"/>
    <property type="match status" value="1"/>
</dbReference>
<protein>
    <recommendedName>
        <fullName evidence="7">Adenylosuccinate lyase</fullName>
    </recommendedName>
</protein>
<dbReference type="InterPro" id="IPR022761">
    <property type="entry name" value="Fumarate_lyase_N"/>
</dbReference>
<accession>A0A6C0AUY0</accession>
<proteinExistence type="predicted"/>
<evidence type="ECO:0000256" key="3">
    <source>
        <dbReference type="ARBA" id="ARBA00022755"/>
    </source>
</evidence>
<dbReference type="InterPro" id="IPR024083">
    <property type="entry name" value="Fumarase/histidase_N"/>
</dbReference>
<evidence type="ECO:0000259" key="5">
    <source>
        <dbReference type="Pfam" id="PF08328"/>
    </source>
</evidence>
<dbReference type="InterPro" id="IPR047136">
    <property type="entry name" value="PurB_bact"/>
</dbReference>
<comment type="pathway">
    <text evidence="1">Purine metabolism; IMP biosynthesis via de novo pathway; 5-amino-1-(5-phospho-D-ribosyl)imidazole-4-carboxamide from 5-amino-1-(5-phospho-D-ribosyl)imidazole-4-carboxylate: step 2/2.</text>
</comment>
<name>A0A6C0AUY0_9ZZZZ</name>
<evidence type="ECO:0000313" key="6">
    <source>
        <dbReference type="EMBL" id="QHS83356.1"/>
    </source>
</evidence>
<comment type="pathway">
    <text evidence="2">Purine metabolism; AMP biosynthesis via de novo pathway; AMP from IMP: step 2/2.</text>
</comment>
<reference evidence="6" key="1">
    <citation type="journal article" date="2020" name="Nature">
        <title>Giant virus diversity and host interactions through global metagenomics.</title>
        <authorList>
            <person name="Schulz F."/>
            <person name="Roux S."/>
            <person name="Paez-Espino D."/>
            <person name="Jungbluth S."/>
            <person name="Walsh D.A."/>
            <person name="Denef V.J."/>
            <person name="McMahon K.D."/>
            <person name="Konstantinidis K.T."/>
            <person name="Eloe-Fadrosh E.A."/>
            <person name="Kyrpides N.C."/>
            <person name="Woyke T."/>
        </authorList>
    </citation>
    <scope>NUCLEOTIDE SEQUENCE</scope>
    <source>
        <strain evidence="6">GVMAG-S-ERX555943-30</strain>
    </source>
</reference>
<dbReference type="InterPro" id="IPR013539">
    <property type="entry name" value="PurB_C"/>
</dbReference>